<feature type="domain" description="EMC2 TPR-like" evidence="4">
    <location>
        <begin position="110"/>
        <end position="191"/>
    </location>
</feature>
<evidence type="ECO:0000313" key="5">
    <source>
        <dbReference type="EMBL" id="KAF5365345.1"/>
    </source>
</evidence>
<comment type="similarity">
    <text evidence="3">Belongs to the EMC2 family.</text>
</comment>
<proteinExistence type="inferred from homology"/>
<keyword evidence="1" id="KW-0677">Repeat</keyword>
<protein>
    <recommendedName>
        <fullName evidence="3">ER membrane protein complex subunit 2</fullName>
    </recommendedName>
</protein>
<keyword evidence="2" id="KW-0802">TPR repeat</keyword>
<comment type="subunit">
    <text evidence="3">Component of the ER membrane protein complex (EMC).</text>
</comment>
<evidence type="ECO:0000259" key="4">
    <source>
        <dbReference type="Pfam" id="PF22890"/>
    </source>
</evidence>
<evidence type="ECO:0000313" key="6">
    <source>
        <dbReference type="Proteomes" id="UP000559256"/>
    </source>
</evidence>
<accession>A0A8H5LPN5</accession>
<keyword evidence="6" id="KW-1185">Reference proteome</keyword>
<evidence type="ECO:0000256" key="2">
    <source>
        <dbReference type="ARBA" id="ARBA00022803"/>
    </source>
</evidence>
<evidence type="ECO:0000256" key="1">
    <source>
        <dbReference type="ARBA" id="ARBA00022737"/>
    </source>
</evidence>
<comment type="function">
    <text evidence="3">Part of the endoplasmic reticulum membrane protein complex (EMC) that enables the energy-independent insertion into endoplasmic reticulum membranes of newly synthesized membrane proteins.</text>
</comment>
<organism evidence="5 6">
    <name type="scientific">Tetrapyrgos nigripes</name>
    <dbReference type="NCBI Taxonomy" id="182062"/>
    <lineage>
        <taxon>Eukaryota</taxon>
        <taxon>Fungi</taxon>
        <taxon>Dikarya</taxon>
        <taxon>Basidiomycota</taxon>
        <taxon>Agaricomycotina</taxon>
        <taxon>Agaricomycetes</taxon>
        <taxon>Agaricomycetidae</taxon>
        <taxon>Agaricales</taxon>
        <taxon>Marasmiineae</taxon>
        <taxon>Marasmiaceae</taxon>
        <taxon>Tetrapyrgos</taxon>
    </lineage>
</organism>
<name>A0A8H5LPN5_9AGAR</name>
<dbReference type="Gene3D" id="1.25.40.10">
    <property type="entry name" value="Tetratricopeptide repeat domain"/>
    <property type="match status" value="1"/>
</dbReference>
<gene>
    <name evidence="5" type="ORF">D9758_005387</name>
</gene>
<keyword evidence="3" id="KW-0472">Membrane</keyword>
<comment type="caution">
    <text evidence="5">The sequence shown here is derived from an EMBL/GenBank/DDBJ whole genome shotgun (WGS) entry which is preliminary data.</text>
</comment>
<dbReference type="OrthoDB" id="124397at2759"/>
<dbReference type="Pfam" id="PF22890">
    <property type="entry name" value="TPR_EMC2"/>
    <property type="match status" value="1"/>
</dbReference>
<dbReference type="InterPro" id="IPR011990">
    <property type="entry name" value="TPR-like_helical_dom_sf"/>
</dbReference>
<dbReference type="InterPro" id="IPR039856">
    <property type="entry name" value="EMC2-like"/>
</dbReference>
<dbReference type="Proteomes" id="UP000559256">
    <property type="component" value="Unassembled WGS sequence"/>
</dbReference>
<comment type="subcellular location">
    <subcellularLocation>
        <location evidence="3">Endoplasmic reticulum membrane</location>
        <topology evidence="3">Peripheral membrane protein</topology>
        <orientation evidence="3">Cytoplasmic side</orientation>
    </subcellularLocation>
</comment>
<reference evidence="5 6" key="1">
    <citation type="journal article" date="2020" name="ISME J.">
        <title>Uncovering the hidden diversity of litter-decomposition mechanisms in mushroom-forming fungi.</title>
        <authorList>
            <person name="Floudas D."/>
            <person name="Bentzer J."/>
            <person name="Ahren D."/>
            <person name="Johansson T."/>
            <person name="Persson P."/>
            <person name="Tunlid A."/>
        </authorList>
    </citation>
    <scope>NUCLEOTIDE SEQUENCE [LARGE SCALE GENOMIC DNA]</scope>
    <source>
        <strain evidence="5 6">CBS 291.85</strain>
    </source>
</reference>
<dbReference type="InterPro" id="IPR055217">
    <property type="entry name" value="TPR_EMC2"/>
</dbReference>
<evidence type="ECO:0000256" key="3">
    <source>
        <dbReference type="RuleBase" id="RU367091"/>
    </source>
</evidence>
<dbReference type="SUPFAM" id="SSF48452">
    <property type="entry name" value="TPR-like"/>
    <property type="match status" value="1"/>
</dbReference>
<dbReference type="AlphaFoldDB" id="A0A8H5LPN5"/>
<dbReference type="PANTHER" id="PTHR12760">
    <property type="entry name" value="TETRATRICOPEPTIDE REPEAT PROTEIN"/>
    <property type="match status" value="1"/>
</dbReference>
<dbReference type="EMBL" id="JAACJM010000028">
    <property type="protein sequence ID" value="KAF5365345.1"/>
    <property type="molecule type" value="Genomic_DNA"/>
</dbReference>
<sequence length="306" mass="33647">MSIASALQTLANYRSHSARASQDIVEKGEEVLKANAVVQLGDEAWAFLEQLTLAAIDVGRLDIADECLEELAKTFPDSPRVNVLTGIRMEGSESPDTILKFYNEQLKEETANPGIWKRKISLLRRMGKIDDCVEELSTYLDTFYNDLEGWVELADIYASCHQYTSSLQALSHSLLLAPQNPFYALQFAETAFTANDIPLALKMFLVVIDMCERDLSTPIEAKESVPSGVGVRAWYGLKLCCRRALGRSSASSSSSLTSQSNTSLPDLKKLQKLDELATERVLTAYSASARGAEGKAVVMAWMGSTD</sequence>
<keyword evidence="3" id="KW-0256">Endoplasmic reticulum</keyword>
<dbReference type="GO" id="GO:0072546">
    <property type="term" value="C:EMC complex"/>
    <property type="evidence" value="ECO:0007669"/>
    <property type="project" value="UniProtKB-UniRule"/>
</dbReference>